<evidence type="ECO:0000313" key="3">
    <source>
        <dbReference type="Proteomes" id="UP000075243"/>
    </source>
</evidence>
<dbReference type="PANTHER" id="PTHR43383">
    <property type="entry name" value="NODULIN 6"/>
    <property type="match status" value="1"/>
</dbReference>
<dbReference type="InterPro" id="IPR013103">
    <property type="entry name" value="RVT_2"/>
</dbReference>
<organism evidence="2 3">
    <name type="scientific">Cajanus cajan</name>
    <name type="common">Pigeon pea</name>
    <name type="synonym">Cajanus indicus</name>
    <dbReference type="NCBI Taxonomy" id="3821"/>
    <lineage>
        <taxon>Eukaryota</taxon>
        <taxon>Viridiplantae</taxon>
        <taxon>Streptophyta</taxon>
        <taxon>Embryophyta</taxon>
        <taxon>Tracheophyta</taxon>
        <taxon>Spermatophyta</taxon>
        <taxon>Magnoliopsida</taxon>
        <taxon>eudicotyledons</taxon>
        <taxon>Gunneridae</taxon>
        <taxon>Pentapetalae</taxon>
        <taxon>rosids</taxon>
        <taxon>fabids</taxon>
        <taxon>Fabales</taxon>
        <taxon>Fabaceae</taxon>
        <taxon>Papilionoideae</taxon>
        <taxon>50 kb inversion clade</taxon>
        <taxon>NPAAA clade</taxon>
        <taxon>indigoferoid/millettioid clade</taxon>
        <taxon>Phaseoleae</taxon>
        <taxon>Cajanus</taxon>
    </lineage>
</organism>
<dbReference type="EMBL" id="KQ483567">
    <property type="protein sequence ID" value="KYP46155.1"/>
    <property type="molecule type" value="Genomic_DNA"/>
</dbReference>
<dbReference type="Proteomes" id="UP000075243">
    <property type="component" value="Unassembled WGS sequence"/>
</dbReference>
<dbReference type="InterPro" id="IPR043502">
    <property type="entry name" value="DNA/RNA_pol_sf"/>
</dbReference>
<reference evidence="2" key="1">
    <citation type="journal article" date="2012" name="Nat. Biotechnol.">
        <title>Draft genome sequence of pigeonpea (Cajanus cajan), an orphan legume crop of resource-poor farmers.</title>
        <authorList>
            <person name="Varshney R.K."/>
            <person name="Chen W."/>
            <person name="Li Y."/>
            <person name="Bharti A.K."/>
            <person name="Saxena R.K."/>
            <person name="Schlueter J.A."/>
            <person name="Donoghue M.T."/>
            <person name="Azam S."/>
            <person name="Fan G."/>
            <person name="Whaley A.M."/>
            <person name="Farmer A.D."/>
            <person name="Sheridan J."/>
            <person name="Iwata A."/>
            <person name="Tuteja R."/>
            <person name="Penmetsa R.V."/>
            <person name="Wu W."/>
            <person name="Upadhyaya H.D."/>
            <person name="Yang S.P."/>
            <person name="Shah T."/>
            <person name="Saxena K.B."/>
            <person name="Michael T."/>
            <person name="McCombie W.R."/>
            <person name="Yang B."/>
            <person name="Zhang G."/>
            <person name="Yang H."/>
            <person name="Wang J."/>
            <person name="Spillane C."/>
            <person name="Cook D.R."/>
            <person name="May G.D."/>
            <person name="Xu X."/>
            <person name="Jackson S.A."/>
        </authorList>
    </citation>
    <scope>NUCLEOTIDE SEQUENCE [LARGE SCALE GENOMIC DNA]</scope>
</reference>
<dbReference type="PANTHER" id="PTHR43383:SF2">
    <property type="entry name" value="AMIDOHYDROLASE 2 FAMILY PROTEIN"/>
    <property type="match status" value="1"/>
</dbReference>
<sequence>MNTVRVVLALAAHFGWDLHQLDVKNAFLHGNLEEEVYMEIPPGFEVQNERNKVCLLKKALYGLEQSPRAWFGRFTKVMVSLGYRQNQGDHTLFIKHSSTGKITLLLVYVDDMIIAGDDETEKLALKEKLAAQFEMKDLGKLKYFLGIEVAYSKNGIFISQRKYVLDLLKEAGKLGCRTSTVPIEQNHRIGSEESAPVEKAQY</sequence>
<dbReference type="SUPFAM" id="SSF56672">
    <property type="entry name" value="DNA/RNA polymerases"/>
    <property type="match status" value="1"/>
</dbReference>
<dbReference type="OMA" id="QMKYALG"/>
<keyword evidence="3" id="KW-1185">Reference proteome</keyword>
<dbReference type="AlphaFoldDB" id="A0A151RUD5"/>
<evidence type="ECO:0000259" key="1">
    <source>
        <dbReference type="Pfam" id="PF07727"/>
    </source>
</evidence>
<feature type="domain" description="Reverse transcriptase Ty1/copia-type" evidence="1">
    <location>
        <begin position="2"/>
        <end position="184"/>
    </location>
</feature>
<name>A0A151RUD5_CAJCA</name>
<dbReference type="Pfam" id="PF07727">
    <property type="entry name" value="RVT_2"/>
    <property type="match status" value="1"/>
</dbReference>
<gene>
    <name evidence="2" type="ORF">KK1_032259</name>
</gene>
<protein>
    <submittedName>
        <fullName evidence="2">Retrovirus-related Pol polyprotein from transposon TNT 1-94</fullName>
    </submittedName>
</protein>
<evidence type="ECO:0000313" key="2">
    <source>
        <dbReference type="EMBL" id="KYP46155.1"/>
    </source>
</evidence>
<proteinExistence type="predicted"/>
<dbReference type="Gramene" id="C.cajan_31164.t">
    <property type="protein sequence ID" value="C.cajan_31164.t.cds1"/>
    <property type="gene ID" value="C.cajan_31164"/>
</dbReference>
<accession>A0A151RUD5</accession>